<dbReference type="EnsemblMetazoa" id="XM_050652512.1">
    <property type="protein sequence ID" value="XP_050508469.1"/>
    <property type="gene ID" value="LOC126885736"/>
</dbReference>
<dbReference type="GO" id="GO:0043161">
    <property type="term" value="P:proteasome-mediated ubiquitin-dependent protein catabolic process"/>
    <property type="evidence" value="ECO:0007669"/>
    <property type="project" value="TreeGrafter"/>
</dbReference>
<dbReference type="Proteomes" id="UP001652700">
    <property type="component" value="Unplaced"/>
</dbReference>
<dbReference type="OrthoDB" id="6724076at2759"/>
<reference evidence="3" key="1">
    <citation type="submission" date="2025-04" db="UniProtKB">
        <authorList>
            <consortium name="RefSeq"/>
        </authorList>
    </citation>
    <scope>IDENTIFICATION</scope>
    <source>
        <tissue evidence="3">Whole insect</tissue>
    </source>
</reference>
<dbReference type="GO" id="GO:0031624">
    <property type="term" value="F:ubiquitin conjugating enzyme binding"/>
    <property type="evidence" value="ECO:0007669"/>
    <property type="project" value="TreeGrafter"/>
</dbReference>
<reference evidence="1" key="2">
    <citation type="submission" date="2025-05" db="UniProtKB">
        <authorList>
            <consortium name="EnsemblMetazoa"/>
        </authorList>
    </citation>
    <scope>IDENTIFICATION</scope>
</reference>
<organism evidence="3">
    <name type="scientific">Diabrotica virgifera virgifera</name>
    <name type="common">western corn rootworm</name>
    <dbReference type="NCBI Taxonomy" id="50390"/>
    <lineage>
        <taxon>Eukaryota</taxon>
        <taxon>Metazoa</taxon>
        <taxon>Ecdysozoa</taxon>
        <taxon>Arthropoda</taxon>
        <taxon>Hexapoda</taxon>
        <taxon>Insecta</taxon>
        <taxon>Pterygota</taxon>
        <taxon>Neoptera</taxon>
        <taxon>Endopterygota</taxon>
        <taxon>Coleoptera</taxon>
        <taxon>Polyphaga</taxon>
        <taxon>Cucujiformia</taxon>
        <taxon>Chrysomeloidea</taxon>
        <taxon>Chrysomelidae</taxon>
        <taxon>Galerucinae</taxon>
        <taxon>Diabroticina</taxon>
        <taxon>Diabroticites</taxon>
        <taxon>Diabrotica</taxon>
    </lineage>
</organism>
<accession>A0A6P7FBQ0</accession>
<evidence type="ECO:0000313" key="2">
    <source>
        <dbReference type="Proteomes" id="UP001652700"/>
    </source>
</evidence>
<dbReference type="GO" id="GO:0061630">
    <property type="term" value="F:ubiquitin protein ligase activity"/>
    <property type="evidence" value="ECO:0007669"/>
    <property type="project" value="TreeGrafter"/>
</dbReference>
<dbReference type="PANTHER" id="PTHR45877:SF2">
    <property type="entry name" value="E3 UBIQUITIN-PROTEIN LIGASE SINA-RELATED"/>
    <property type="match status" value="1"/>
</dbReference>
<name>A0A6P7FBQ0_DIAVI</name>
<dbReference type="SUPFAM" id="SSF49599">
    <property type="entry name" value="TRAF domain-like"/>
    <property type="match status" value="1"/>
</dbReference>
<dbReference type="InParanoid" id="A0A6P7FBQ0"/>
<dbReference type="AlphaFoldDB" id="A0A6P7FBQ0"/>
<proteinExistence type="predicted"/>
<dbReference type="InterPro" id="IPR004162">
    <property type="entry name" value="SINA-like_animal"/>
</dbReference>
<sequence length="286" mass="33517">MDMRRSIIVMDIERTASHDLKCTICKNYLNIAPVLTSDDGKVTKCGRCQYTGPNLSNRNTLYESIGSKLRFPCINEECKHRLAWNDVQRHERSCQYRKISCPFWNCRDKNISFIISNDISHFESCHPGSMHYGPITLNYKVITHHQSFIKLLIVNDIPFLMFIHCLKFGETAILVGVFSFDQKQHDYEIKIRSDSESSRYTVFREKVPLYDEQQHCLYCLQNICFLENHKFSKKHPDNQNQRYALYSNIDILAAKSLLQAENLMFDISVVEREHEENDSIISRNSD</sequence>
<evidence type="ECO:0000313" key="3">
    <source>
        <dbReference type="RefSeq" id="XP_028130855.1"/>
    </source>
</evidence>
<gene>
    <name evidence="3" type="primary">LOC114326628</name>
</gene>
<dbReference type="InterPro" id="IPR013083">
    <property type="entry name" value="Znf_RING/FYVE/PHD"/>
</dbReference>
<dbReference type="Gene3D" id="3.30.40.10">
    <property type="entry name" value="Zinc/RING finger domain, C3HC4 (zinc finger)"/>
    <property type="match status" value="1"/>
</dbReference>
<dbReference type="RefSeq" id="XP_028130855.1">
    <property type="nucleotide sequence ID" value="XM_028275054.1"/>
</dbReference>
<keyword evidence="2" id="KW-1185">Reference proteome</keyword>
<protein>
    <submittedName>
        <fullName evidence="3">Uncharacterized protein LOC114326628 isoform X1</fullName>
    </submittedName>
</protein>
<evidence type="ECO:0000313" key="1">
    <source>
        <dbReference type="EnsemblMetazoa" id="XP_050508469.1"/>
    </source>
</evidence>
<dbReference type="PANTHER" id="PTHR45877">
    <property type="entry name" value="E3 UBIQUITIN-PROTEIN LIGASE SIAH2"/>
    <property type="match status" value="1"/>
</dbReference>
<dbReference type="GO" id="GO:0005737">
    <property type="term" value="C:cytoplasm"/>
    <property type="evidence" value="ECO:0007669"/>
    <property type="project" value="TreeGrafter"/>
</dbReference>